<keyword evidence="3 5" id="KW-1133">Transmembrane helix</keyword>
<dbReference type="Proteomes" id="UP000219329">
    <property type="component" value="Unassembled WGS sequence"/>
</dbReference>
<feature type="domain" description="ABC transmembrane type-1" evidence="6">
    <location>
        <begin position="9"/>
        <end position="243"/>
    </location>
</feature>
<sequence length="288" mass="32403">MLTDHELNLQAILKTFKYQIGVTWALVALENTLLALIPLLIGLAIDDLLEGQFNELTSLGVVMVLLTIVAVIRRIYDTRTYGTIRVALGNEVSNRHESLEVSSRNARLDMSRELVDFLEEQVPELLTGIIQIIVSLIVLAMFHLYLSVSAFLVTLAMIVLYSFFHGRFYQLNASLNGQMERQVGLLDTGNPSKVFNHLRALRKWEVKISDSEAILYGVIFLMVIAFILYNLWFGTSLPDITTGTIYSIISYSWSYVEAAIILPFTLQSLTRLHEITERINSNPSASGS</sequence>
<feature type="transmembrane region" description="Helical" evidence="5">
    <location>
        <begin position="57"/>
        <end position="76"/>
    </location>
</feature>
<evidence type="ECO:0000259" key="6">
    <source>
        <dbReference type="Pfam" id="PF13748"/>
    </source>
</evidence>
<evidence type="ECO:0000256" key="1">
    <source>
        <dbReference type="ARBA" id="ARBA00004651"/>
    </source>
</evidence>
<dbReference type="GO" id="GO:0005886">
    <property type="term" value="C:plasma membrane"/>
    <property type="evidence" value="ECO:0007669"/>
    <property type="project" value="UniProtKB-SubCell"/>
</dbReference>
<name>A0A2A5W9U4_9GAMM</name>
<reference evidence="7 8" key="1">
    <citation type="submission" date="2017-08" db="EMBL/GenBank/DDBJ databases">
        <title>Fine stratification of microbial communities through a metagenomic profile of the photic zone.</title>
        <authorList>
            <person name="Haro-Moreno J.M."/>
            <person name="Lopez-Perez M."/>
            <person name="De La Torre J."/>
            <person name="Picazo A."/>
            <person name="Camacho A."/>
            <person name="Rodriguez-Valera F."/>
        </authorList>
    </citation>
    <scope>NUCLEOTIDE SEQUENCE [LARGE SCALE GENOMIC DNA]</scope>
    <source>
        <strain evidence="7">MED-G28</strain>
    </source>
</reference>
<feature type="transmembrane region" description="Helical" evidence="5">
    <location>
        <begin position="151"/>
        <end position="169"/>
    </location>
</feature>
<evidence type="ECO:0000256" key="2">
    <source>
        <dbReference type="ARBA" id="ARBA00022692"/>
    </source>
</evidence>
<proteinExistence type="predicted"/>
<dbReference type="GO" id="GO:0140359">
    <property type="term" value="F:ABC-type transporter activity"/>
    <property type="evidence" value="ECO:0007669"/>
    <property type="project" value="InterPro"/>
</dbReference>
<dbReference type="SUPFAM" id="SSF90123">
    <property type="entry name" value="ABC transporter transmembrane region"/>
    <property type="match status" value="1"/>
</dbReference>
<dbReference type="Pfam" id="PF13748">
    <property type="entry name" value="ABC_membrane_3"/>
    <property type="match status" value="1"/>
</dbReference>
<dbReference type="Gene3D" id="1.20.1560.10">
    <property type="entry name" value="ABC transporter type 1, transmembrane domain"/>
    <property type="match status" value="1"/>
</dbReference>
<dbReference type="AlphaFoldDB" id="A0A2A5W9U4"/>
<dbReference type="GO" id="GO:0005524">
    <property type="term" value="F:ATP binding"/>
    <property type="evidence" value="ECO:0007669"/>
    <property type="project" value="InterPro"/>
</dbReference>
<protein>
    <recommendedName>
        <fullName evidence="6">ABC transmembrane type-1 domain-containing protein</fullName>
    </recommendedName>
</protein>
<accession>A0A2A5W9U4</accession>
<evidence type="ECO:0000256" key="5">
    <source>
        <dbReference type="SAM" id="Phobius"/>
    </source>
</evidence>
<evidence type="ECO:0000313" key="8">
    <source>
        <dbReference type="Proteomes" id="UP000219329"/>
    </source>
</evidence>
<evidence type="ECO:0000256" key="4">
    <source>
        <dbReference type="ARBA" id="ARBA00023136"/>
    </source>
</evidence>
<feature type="transmembrane region" description="Helical" evidence="5">
    <location>
        <begin position="125"/>
        <end position="145"/>
    </location>
</feature>
<dbReference type="EMBL" id="NTJZ01000009">
    <property type="protein sequence ID" value="PDH33305.1"/>
    <property type="molecule type" value="Genomic_DNA"/>
</dbReference>
<evidence type="ECO:0000313" key="7">
    <source>
        <dbReference type="EMBL" id="PDH33305.1"/>
    </source>
</evidence>
<evidence type="ECO:0000256" key="3">
    <source>
        <dbReference type="ARBA" id="ARBA00022989"/>
    </source>
</evidence>
<comment type="subcellular location">
    <subcellularLocation>
        <location evidence="1">Cell membrane</location>
        <topology evidence="1">Multi-pass membrane protein</topology>
    </subcellularLocation>
</comment>
<feature type="transmembrane region" description="Helical" evidence="5">
    <location>
        <begin position="245"/>
        <end position="266"/>
    </location>
</feature>
<gene>
    <name evidence="7" type="ORF">CNF02_08945</name>
</gene>
<dbReference type="InterPro" id="IPR036640">
    <property type="entry name" value="ABC1_TM_sf"/>
</dbReference>
<organism evidence="7 8">
    <name type="scientific">OM182 bacterium MED-G28</name>
    <dbReference type="NCBI Taxonomy" id="1986256"/>
    <lineage>
        <taxon>Bacteria</taxon>
        <taxon>Pseudomonadati</taxon>
        <taxon>Pseudomonadota</taxon>
        <taxon>Gammaproteobacteria</taxon>
        <taxon>OMG group</taxon>
        <taxon>OM182 clade</taxon>
    </lineage>
</organism>
<feature type="transmembrane region" description="Helical" evidence="5">
    <location>
        <begin position="21"/>
        <end position="45"/>
    </location>
</feature>
<feature type="transmembrane region" description="Helical" evidence="5">
    <location>
        <begin position="213"/>
        <end position="233"/>
    </location>
</feature>
<dbReference type="InterPro" id="IPR011527">
    <property type="entry name" value="ABC1_TM_dom"/>
</dbReference>
<comment type="caution">
    <text evidence="7">The sequence shown here is derived from an EMBL/GenBank/DDBJ whole genome shotgun (WGS) entry which is preliminary data.</text>
</comment>
<keyword evidence="2 5" id="KW-0812">Transmembrane</keyword>
<keyword evidence="4 5" id="KW-0472">Membrane</keyword>